<comment type="caution">
    <text evidence="1">The sequence shown here is derived from an EMBL/GenBank/DDBJ whole genome shotgun (WGS) entry which is preliminary data.</text>
</comment>
<proteinExistence type="predicted"/>
<accession>A0A0F9VMJ4</accession>
<gene>
    <name evidence="1" type="ORF">LCGC14_0387530</name>
</gene>
<reference evidence="1" key="1">
    <citation type="journal article" date="2015" name="Nature">
        <title>Complex archaea that bridge the gap between prokaryotes and eukaryotes.</title>
        <authorList>
            <person name="Spang A."/>
            <person name="Saw J.H."/>
            <person name="Jorgensen S.L."/>
            <person name="Zaremba-Niedzwiedzka K."/>
            <person name="Martijn J."/>
            <person name="Lind A.E."/>
            <person name="van Eijk R."/>
            <person name="Schleper C."/>
            <person name="Guy L."/>
            <person name="Ettema T.J."/>
        </authorList>
    </citation>
    <scope>NUCLEOTIDE SEQUENCE</scope>
</reference>
<dbReference type="AlphaFoldDB" id="A0A0F9VMJ4"/>
<protein>
    <submittedName>
        <fullName evidence="1">Uncharacterized protein</fullName>
    </submittedName>
</protein>
<name>A0A0F9VMJ4_9ZZZZ</name>
<dbReference type="EMBL" id="LAZR01000321">
    <property type="protein sequence ID" value="KKN74711.1"/>
    <property type="molecule type" value="Genomic_DNA"/>
</dbReference>
<organism evidence="1">
    <name type="scientific">marine sediment metagenome</name>
    <dbReference type="NCBI Taxonomy" id="412755"/>
    <lineage>
        <taxon>unclassified sequences</taxon>
        <taxon>metagenomes</taxon>
        <taxon>ecological metagenomes</taxon>
    </lineage>
</organism>
<sequence>MTTEEEFMEIMKWRNIIKFRVGMKVRDKKTGKEGVITDGFISNFLTISMN</sequence>
<evidence type="ECO:0000313" key="1">
    <source>
        <dbReference type="EMBL" id="KKN74711.1"/>
    </source>
</evidence>